<dbReference type="Proteomes" id="UP000007752">
    <property type="component" value="Chromosome 2"/>
</dbReference>
<reference evidence="2" key="2">
    <citation type="submission" date="2008-12" db="EMBL/GenBank/DDBJ databases">
        <title>Improved gene annotation of the rice (Oryza sativa) genomes.</title>
        <authorList>
            <person name="Wang J."/>
            <person name="Li R."/>
            <person name="Fan W."/>
            <person name="Huang Q."/>
            <person name="Zhang J."/>
            <person name="Zhou Y."/>
            <person name="Hu Y."/>
            <person name="Zi S."/>
            <person name="Li J."/>
            <person name="Ni P."/>
            <person name="Zheng H."/>
            <person name="Zhang Y."/>
            <person name="Zhao M."/>
            <person name="Hao Q."/>
            <person name="McDermott J."/>
            <person name="Samudrala R."/>
            <person name="Kristiansen K."/>
            <person name="Wong G.K.-S."/>
        </authorList>
    </citation>
    <scope>NUCLEOTIDE SEQUENCE</scope>
</reference>
<accession>B9F0F8</accession>
<proteinExistence type="predicted"/>
<keyword evidence="1" id="KW-0812">Transmembrane</keyword>
<dbReference type="AlphaFoldDB" id="B9F0F8"/>
<evidence type="ECO:0000256" key="1">
    <source>
        <dbReference type="SAM" id="Phobius"/>
    </source>
</evidence>
<name>B9F0F8_ORYSJ</name>
<keyword evidence="1" id="KW-1133">Transmembrane helix</keyword>
<gene>
    <name evidence="2" type="ORF">OsJ_07061</name>
</gene>
<keyword evidence="1" id="KW-0472">Membrane</keyword>
<dbReference type="EMBL" id="CM000139">
    <property type="protein sequence ID" value="EEE57150.1"/>
    <property type="molecule type" value="Genomic_DNA"/>
</dbReference>
<feature type="transmembrane region" description="Helical" evidence="1">
    <location>
        <begin position="37"/>
        <end position="56"/>
    </location>
</feature>
<evidence type="ECO:0000313" key="2">
    <source>
        <dbReference type="EMBL" id="EEE57150.1"/>
    </source>
</evidence>
<organism evidence="2">
    <name type="scientific">Oryza sativa subsp. japonica</name>
    <name type="common">Rice</name>
    <dbReference type="NCBI Taxonomy" id="39947"/>
    <lineage>
        <taxon>Eukaryota</taxon>
        <taxon>Viridiplantae</taxon>
        <taxon>Streptophyta</taxon>
        <taxon>Embryophyta</taxon>
        <taxon>Tracheophyta</taxon>
        <taxon>Spermatophyta</taxon>
        <taxon>Magnoliopsida</taxon>
        <taxon>Liliopsida</taxon>
        <taxon>Poales</taxon>
        <taxon>Poaceae</taxon>
        <taxon>BOP clade</taxon>
        <taxon>Oryzoideae</taxon>
        <taxon>Oryzeae</taxon>
        <taxon>Oryzinae</taxon>
        <taxon>Oryza</taxon>
        <taxon>Oryza sativa</taxon>
    </lineage>
</organism>
<protein>
    <submittedName>
        <fullName evidence="2">Uncharacterized protein</fullName>
    </submittedName>
</protein>
<sequence length="57" mass="5673">MPTPGDKHQEVGAAAASARAVMAPVVEVGAAAASARAVMAPVVVGLITMMASFWALH</sequence>
<reference evidence="2" key="1">
    <citation type="journal article" date="2005" name="PLoS Biol.">
        <title>The genomes of Oryza sativa: a history of duplications.</title>
        <authorList>
            <person name="Yu J."/>
            <person name="Wang J."/>
            <person name="Lin W."/>
            <person name="Li S."/>
            <person name="Li H."/>
            <person name="Zhou J."/>
            <person name="Ni P."/>
            <person name="Dong W."/>
            <person name="Hu S."/>
            <person name="Zeng C."/>
            <person name="Zhang J."/>
            <person name="Zhang Y."/>
            <person name="Li R."/>
            <person name="Xu Z."/>
            <person name="Li S."/>
            <person name="Li X."/>
            <person name="Zheng H."/>
            <person name="Cong L."/>
            <person name="Lin L."/>
            <person name="Yin J."/>
            <person name="Geng J."/>
            <person name="Li G."/>
            <person name="Shi J."/>
            <person name="Liu J."/>
            <person name="Lv H."/>
            <person name="Li J."/>
            <person name="Wang J."/>
            <person name="Deng Y."/>
            <person name="Ran L."/>
            <person name="Shi X."/>
            <person name="Wang X."/>
            <person name="Wu Q."/>
            <person name="Li C."/>
            <person name="Ren X."/>
            <person name="Wang J."/>
            <person name="Wang X."/>
            <person name="Li D."/>
            <person name="Liu D."/>
            <person name="Zhang X."/>
            <person name="Ji Z."/>
            <person name="Zhao W."/>
            <person name="Sun Y."/>
            <person name="Zhang Z."/>
            <person name="Bao J."/>
            <person name="Han Y."/>
            <person name="Dong L."/>
            <person name="Ji J."/>
            <person name="Chen P."/>
            <person name="Wu S."/>
            <person name="Liu J."/>
            <person name="Xiao Y."/>
            <person name="Bu D."/>
            <person name="Tan J."/>
            <person name="Yang L."/>
            <person name="Ye C."/>
            <person name="Zhang J."/>
            <person name="Xu J."/>
            <person name="Zhou Y."/>
            <person name="Yu Y."/>
            <person name="Zhang B."/>
            <person name="Zhuang S."/>
            <person name="Wei H."/>
            <person name="Liu B."/>
            <person name="Lei M."/>
            <person name="Yu H."/>
            <person name="Li Y."/>
            <person name="Xu H."/>
            <person name="Wei S."/>
            <person name="He X."/>
            <person name="Fang L."/>
            <person name="Zhang Z."/>
            <person name="Zhang Y."/>
            <person name="Huang X."/>
            <person name="Su Z."/>
            <person name="Tong W."/>
            <person name="Li J."/>
            <person name="Tong Z."/>
            <person name="Li S."/>
            <person name="Ye J."/>
            <person name="Wang L."/>
            <person name="Fang L."/>
            <person name="Lei T."/>
            <person name="Chen C."/>
            <person name="Chen H."/>
            <person name="Xu Z."/>
            <person name="Li H."/>
            <person name="Huang H."/>
            <person name="Zhang F."/>
            <person name="Xu H."/>
            <person name="Li N."/>
            <person name="Zhao C."/>
            <person name="Li S."/>
            <person name="Dong L."/>
            <person name="Huang Y."/>
            <person name="Li L."/>
            <person name="Xi Y."/>
            <person name="Qi Q."/>
            <person name="Li W."/>
            <person name="Zhang B."/>
            <person name="Hu W."/>
            <person name="Zhang Y."/>
            <person name="Tian X."/>
            <person name="Jiao Y."/>
            <person name="Liang X."/>
            <person name="Jin J."/>
            <person name="Gao L."/>
            <person name="Zheng W."/>
            <person name="Hao B."/>
            <person name="Liu S."/>
            <person name="Wang W."/>
            <person name="Yuan L."/>
            <person name="Cao M."/>
            <person name="McDermott J."/>
            <person name="Samudrala R."/>
            <person name="Wang J."/>
            <person name="Wong G.K."/>
            <person name="Yang H."/>
        </authorList>
    </citation>
    <scope>NUCLEOTIDE SEQUENCE [LARGE SCALE GENOMIC DNA]</scope>
</reference>